<accession>A0A182C7F8</accession>
<dbReference type="GO" id="GO:0046872">
    <property type="term" value="F:metal ion binding"/>
    <property type="evidence" value="ECO:0007669"/>
    <property type="project" value="UniProtKB-KW"/>
</dbReference>
<comment type="caution">
    <text evidence="3">The sequence shown here is derived from an EMBL/GenBank/DDBJ whole genome shotgun (WGS) entry which is preliminary data.</text>
</comment>
<dbReference type="STRING" id="1453497.AT15_05570"/>
<name>A0A182C7F8_9BACT</name>
<keyword evidence="4" id="KW-1185">Reference proteome</keyword>
<dbReference type="Proteomes" id="UP000077339">
    <property type="component" value="Unassembled WGS sequence"/>
</dbReference>
<keyword evidence="2" id="KW-0862">Zinc</keyword>
<dbReference type="EMBL" id="JFHK01000003">
    <property type="protein sequence ID" value="OAA31543.1"/>
    <property type="molecule type" value="Genomic_DNA"/>
</dbReference>
<proteinExistence type="predicted"/>
<dbReference type="RefSeq" id="WP_068345829.1">
    <property type="nucleotide sequence ID" value="NZ_JFHK01000003.1"/>
</dbReference>
<dbReference type="SUPFAM" id="SSF51182">
    <property type="entry name" value="RmlC-like cupins"/>
    <property type="match status" value="1"/>
</dbReference>
<evidence type="ECO:0000313" key="4">
    <source>
        <dbReference type="Proteomes" id="UP000077339"/>
    </source>
</evidence>
<evidence type="ECO:0008006" key="5">
    <source>
        <dbReference type="Google" id="ProtNLM"/>
    </source>
</evidence>
<dbReference type="InterPro" id="IPR011051">
    <property type="entry name" value="RmlC_Cupin_sf"/>
</dbReference>
<gene>
    <name evidence="3" type="ORF">AT15_05570</name>
</gene>
<dbReference type="PATRIC" id="fig|1453497.3.peg.1108"/>
<sequence length="595" mass="69106">MAKRTNSNTDQYPERLEAVNITGHNFGKEGVFIGEEEIEEILFKEINRFSCDEKNVALALDGYVFSDWESFLKIFRRCSDSLGMKFELFNADLLRKDKGELSDIYNKHLGTDPVFGKVYRKGLRYFFDEEELFKFKKKLAKRKKGKDKALLVVYGSGSALSPLRKLYDIIIFADLTREEVLRRYKSQGARFGTQSIGPKSFYYIDFPACDAHRNYLIRYADYYLDANDKNYPVMLNKKLLEGIVKDIASRPFRLKPIYEPGPWGGQWLKKVRNLPEHWVNCAWSYEVIAPEMSLYISTGETVLELPWNLFFNIAYREIMGDVPKHRFGGEFPIRFDYLDTMNGGDLSIQVHPTTTYIRRNFNEHYHQGEMYYIVDCKPNRRVNLGLLEETSLEEFRKAAERAENEGIPFDYEKFVNSVPAKKHDLFMIPPGTVHGSREGLVVLEISATTYRYTFKIYDHLRPDLSGVMRPIHIDHAFKVIKSFRRTKWVSRNLKQKPLTLRVGKEFREELIADRPEFFHEVHRVTFKGSFTDDTKGRFHVITVVEGSSIELVSGENKKMSLGYSETAIIPASTGKYMVKALDNKQCKVVKAFLKG</sequence>
<evidence type="ECO:0000256" key="2">
    <source>
        <dbReference type="ARBA" id="ARBA00022833"/>
    </source>
</evidence>
<dbReference type="InterPro" id="IPR051804">
    <property type="entry name" value="Carb_Metab_Reg_Kinase/Isom"/>
</dbReference>
<dbReference type="Gene3D" id="2.60.120.10">
    <property type="entry name" value="Jelly Rolls"/>
    <property type="match status" value="2"/>
</dbReference>
<reference evidence="3 4" key="1">
    <citation type="submission" date="2014-02" db="EMBL/GenBank/DDBJ databases">
        <title>Kosmotoga genome sequencing.</title>
        <authorList>
            <person name="Pollo S.M."/>
            <person name="Charchuk R."/>
            <person name="Nesbo C.L."/>
        </authorList>
    </citation>
    <scope>NUCLEOTIDE SEQUENCE [LARGE SCALE GENOMIC DNA]</scope>
    <source>
        <strain evidence="3 4">S304</strain>
    </source>
</reference>
<protein>
    <recommendedName>
        <fullName evidence="5">Mannose-6-phosphate isomerase</fullName>
    </recommendedName>
</protein>
<organism evidence="3 4">
    <name type="scientific">Kosmotoga arenicorallina S304</name>
    <dbReference type="NCBI Taxonomy" id="1453497"/>
    <lineage>
        <taxon>Bacteria</taxon>
        <taxon>Thermotogati</taxon>
        <taxon>Thermotogota</taxon>
        <taxon>Thermotogae</taxon>
        <taxon>Kosmotogales</taxon>
        <taxon>Kosmotogaceae</taxon>
        <taxon>Kosmotoga</taxon>
    </lineage>
</organism>
<dbReference type="PANTHER" id="PTHR42742:SF3">
    <property type="entry name" value="FRUCTOKINASE"/>
    <property type="match status" value="1"/>
</dbReference>
<dbReference type="PANTHER" id="PTHR42742">
    <property type="entry name" value="TRANSCRIPTIONAL REPRESSOR MPRA"/>
    <property type="match status" value="1"/>
</dbReference>
<evidence type="ECO:0000313" key="3">
    <source>
        <dbReference type="EMBL" id="OAA31543.1"/>
    </source>
</evidence>
<keyword evidence="1" id="KW-0479">Metal-binding</keyword>
<dbReference type="CDD" id="cd07010">
    <property type="entry name" value="cupin_PMI_type_I_N_bac"/>
    <property type="match status" value="1"/>
</dbReference>
<evidence type="ECO:0000256" key="1">
    <source>
        <dbReference type="ARBA" id="ARBA00022723"/>
    </source>
</evidence>
<dbReference type="AlphaFoldDB" id="A0A182C7F8"/>
<dbReference type="OrthoDB" id="9808275at2"/>
<dbReference type="InterPro" id="IPR014710">
    <property type="entry name" value="RmlC-like_jellyroll"/>
</dbReference>